<feature type="region of interest" description="Disordered" evidence="1">
    <location>
        <begin position="34"/>
        <end position="68"/>
    </location>
</feature>
<name>A0A7X0EWE8_9ACTN</name>
<proteinExistence type="predicted"/>
<comment type="caution">
    <text evidence="2">The sequence shown here is derived from an EMBL/GenBank/DDBJ whole genome shotgun (WGS) entry which is preliminary data.</text>
</comment>
<evidence type="ECO:0000313" key="3">
    <source>
        <dbReference type="Proteomes" id="UP000583800"/>
    </source>
</evidence>
<protein>
    <submittedName>
        <fullName evidence="2">Uncharacterized protein</fullName>
    </submittedName>
</protein>
<feature type="compositionally biased region" description="Low complexity" evidence="1">
    <location>
        <begin position="40"/>
        <end position="65"/>
    </location>
</feature>
<evidence type="ECO:0000313" key="2">
    <source>
        <dbReference type="EMBL" id="MBB6346473.1"/>
    </source>
</evidence>
<dbReference type="PROSITE" id="PS51257">
    <property type="entry name" value="PROKAR_LIPOPROTEIN"/>
    <property type="match status" value="1"/>
</dbReference>
<dbReference type="Proteomes" id="UP000583800">
    <property type="component" value="Unassembled WGS sequence"/>
</dbReference>
<dbReference type="RefSeq" id="WP_185084240.1">
    <property type="nucleotide sequence ID" value="NZ_JACHJB010000001.1"/>
</dbReference>
<reference evidence="2 3" key="1">
    <citation type="submission" date="2020-08" db="EMBL/GenBank/DDBJ databases">
        <title>Sequencing the genomes of 1000 actinobacteria strains.</title>
        <authorList>
            <person name="Klenk H.-P."/>
        </authorList>
    </citation>
    <scope>NUCLEOTIDE SEQUENCE [LARGE SCALE GENOMIC DNA]</scope>
    <source>
        <strain evidence="2 3">DSM 45913</strain>
    </source>
</reference>
<sequence>MRSDRGLVCVSTDSRAKAPVLLVLLLAVTSAGCGGDARPARSSPRPPSTVTASPTATATAPAPARFDPPVRFAAHGIGPMALEPDGSPTTTPVVWERHSFRVTTTRTTTTADYTNALTATDLLTGEETWTVKLVRPVRTVHVRPLVASIGGRTLVLVALAADVKGEGTEPVRKAVELVAADPAFPGPVRARGRRRRYRGHVRLPRFGERSCRAILITCSTPSTASSTNGRR</sequence>
<evidence type="ECO:0000256" key="1">
    <source>
        <dbReference type="SAM" id="MobiDB-lite"/>
    </source>
</evidence>
<keyword evidence="3" id="KW-1185">Reference proteome</keyword>
<dbReference type="AlphaFoldDB" id="A0A7X0EWE8"/>
<dbReference type="EMBL" id="JACHJB010000001">
    <property type="protein sequence ID" value="MBB6346473.1"/>
    <property type="molecule type" value="Genomic_DNA"/>
</dbReference>
<organism evidence="2 3">
    <name type="scientific">Nonomuraea muscovyensis</name>
    <dbReference type="NCBI Taxonomy" id="1124761"/>
    <lineage>
        <taxon>Bacteria</taxon>
        <taxon>Bacillati</taxon>
        <taxon>Actinomycetota</taxon>
        <taxon>Actinomycetes</taxon>
        <taxon>Streptosporangiales</taxon>
        <taxon>Streptosporangiaceae</taxon>
        <taxon>Nonomuraea</taxon>
    </lineage>
</organism>
<accession>A0A7X0EWE8</accession>
<gene>
    <name evidence="2" type="ORF">FHU36_002982</name>
</gene>